<dbReference type="FunFam" id="2.60.40.10:FF:000142">
    <property type="entry name" value="V-set domain-containing T-cell activation inhibitor 1"/>
    <property type="match status" value="1"/>
</dbReference>
<dbReference type="GO" id="GO:0050863">
    <property type="term" value="P:regulation of T cell activation"/>
    <property type="evidence" value="ECO:0007669"/>
    <property type="project" value="UniProtKB-ARBA"/>
</dbReference>
<keyword evidence="7" id="KW-1133">Transmembrane helix</keyword>
<dbReference type="OMA" id="KWNANLA"/>
<dbReference type="InterPro" id="IPR050504">
    <property type="entry name" value="IgSF_BTN/MOG"/>
</dbReference>
<dbReference type="Gene3D" id="2.60.40.10">
    <property type="entry name" value="Immunoglobulins"/>
    <property type="match status" value="2"/>
</dbReference>
<dbReference type="SMART" id="SM00409">
    <property type="entry name" value="IG"/>
    <property type="match status" value="1"/>
</dbReference>
<dbReference type="PANTHER" id="PTHR24100">
    <property type="entry name" value="BUTYROPHILIN"/>
    <property type="match status" value="1"/>
</dbReference>
<dbReference type="GO" id="GO:1903037">
    <property type="term" value="P:regulation of leukocyte cell-cell adhesion"/>
    <property type="evidence" value="ECO:0007669"/>
    <property type="project" value="UniProtKB-ARBA"/>
</dbReference>
<keyword evidence="7" id="KW-0812">Transmembrane</keyword>
<feature type="domain" description="Ig-like" evidence="8">
    <location>
        <begin position="38"/>
        <end position="147"/>
    </location>
</feature>
<keyword evidence="2" id="KW-0732">Signal</keyword>
<keyword evidence="5" id="KW-0325">Glycoprotein</keyword>
<evidence type="ECO:0000313" key="10">
    <source>
        <dbReference type="Proteomes" id="UP000028760"/>
    </source>
</evidence>
<sequence>MATVGQIIFFTCSLVTLNVLLAAFIILILTLAFSKSTSKVVSSNTKPVANLGQDQILSCYVSAESQPNRLGEVSVSWEKTDLGTVYRYENRAPALDGQASAFKGRAQVFPDAVAIGNASLLLRSVRSSDEGEYTCTIRSSVAHGTVSIQLRTAVFSVPTLKFSNNILTSEASSWFPKPDVTWLNQTGNELNANTSFTERSPGIYSLLSTLQSAKVSETYSCRIENSLVVAVTEATISGSGVLGRTFFTFSVASTQLVSFYLNIITSVLCMFYVV</sequence>
<evidence type="ECO:0000259" key="8">
    <source>
        <dbReference type="PROSITE" id="PS50835"/>
    </source>
</evidence>
<dbReference type="InterPro" id="IPR036179">
    <property type="entry name" value="Ig-like_dom_sf"/>
</dbReference>
<dbReference type="InterPro" id="IPR003599">
    <property type="entry name" value="Ig_sub"/>
</dbReference>
<dbReference type="SUPFAM" id="SSF48726">
    <property type="entry name" value="Immunoglobulin"/>
    <property type="match status" value="2"/>
</dbReference>
<reference evidence="10" key="1">
    <citation type="submission" date="2013-10" db="EMBL/GenBank/DDBJ databases">
        <authorList>
            <person name="Schartl M."/>
            <person name="Warren W."/>
        </authorList>
    </citation>
    <scope>NUCLEOTIDE SEQUENCE [LARGE SCALE GENOMIC DNA]</scope>
    <source>
        <strain evidence="10">female</strain>
    </source>
</reference>
<accession>A0A087YIS5</accession>
<evidence type="ECO:0000256" key="4">
    <source>
        <dbReference type="ARBA" id="ARBA00023157"/>
    </source>
</evidence>
<dbReference type="AlphaFoldDB" id="A0A087YIS5"/>
<name>A0A087YIS5_POEFO</name>
<evidence type="ECO:0000313" key="9">
    <source>
        <dbReference type="Ensembl" id="ENSPFOP00000017928.1"/>
    </source>
</evidence>
<dbReference type="STRING" id="48698.ENSPFOP00000017928"/>
<feature type="domain" description="Ig-like" evidence="8">
    <location>
        <begin position="167"/>
        <end position="237"/>
    </location>
</feature>
<keyword evidence="3 7" id="KW-0472">Membrane</keyword>
<dbReference type="GO" id="GO:0009897">
    <property type="term" value="C:external side of plasma membrane"/>
    <property type="evidence" value="ECO:0007669"/>
    <property type="project" value="TreeGrafter"/>
</dbReference>
<comment type="subcellular location">
    <subcellularLocation>
        <location evidence="1">Membrane</location>
    </subcellularLocation>
</comment>
<dbReference type="InterPro" id="IPR053896">
    <property type="entry name" value="BTN3A2-like_Ig-C"/>
</dbReference>
<evidence type="ECO:0000256" key="2">
    <source>
        <dbReference type="ARBA" id="ARBA00022729"/>
    </source>
</evidence>
<dbReference type="Ensembl" id="ENSPFOT00000017950.1">
    <property type="protein sequence ID" value="ENSPFOP00000017928.1"/>
    <property type="gene ID" value="ENSPFOG00000017844.1"/>
</dbReference>
<dbReference type="PROSITE" id="PS50835">
    <property type="entry name" value="IG_LIKE"/>
    <property type="match status" value="2"/>
</dbReference>
<proteinExistence type="predicted"/>
<organism evidence="9 10">
    <name type="scientific">Poecilia formosa</name>
    <name type="common">Amazon molly</name>
    <name type="synonym">Limia formosa</name>
    <dbReference type="NCBI Taxonomy" id="48698"/>
    <lineage>
        <taxon>Eukaryota</taxon>
        <taxon>Metazoa</taxon>
        <taxon>Chordata</taxon>
        <taxon>Craniata</taxon>
        <taxon>Vertebrata</taxon>
        <taxon>Euteleostomi</taxon>
        <taxon>Actinopterygii</taxon>
        <taxon>Neopterygii</taxon>
        <taxon>Teleostei</taxon>
        <taxon>Neoteleostei</taxon>
        <taxon>Acanthomorphata</taxon>
        <taxon>Ovalentaria</taxon>
        <taxon>Atherinomorphae</taxon>
        <taxon>Cyprinodontiformes</taxon>
        <taxon>Poeciliidae</taxon>
        <taxon>Poeciliinae</taxon>
        <taxon>Poecilia</taxon>
    </lineage>
</organism>
<keyword evidence="4" id="KW-1015">Disulfide bond</keyword>
<protein>
    <submittedName>
        <fullName evidence="9">V-set domain containing T cell activation inhibitor 1</fullName>
    </submittedName>
</protein>
<dbReference type="GO" id="GO:0050852">
    <property type="term" value="P:T cell receptor signaling pathway"/>
    <property type="evidence" value="ECO:0007669"/>
    <property type="project" value="TreeGrafter"/>
</dbReference>
<dbReference type="GO" id="GO:0005102">
    <property type="term" value="F:signaling receptor binding"/>
    <property type="evidence" value="ECO:0007669"/>
    <property type="project" value="TreeGrafter"/>
</dbReference>
<dbReference type="PANTHER" id="PTHR24100:SF0">
    <property type="entry name" value="V-SET DOMAIN-CONTAINING T-CELL ACTIVATION INHIBITOR 1"/>
    <property type="match status" value="1"/>
</dbReference>
<dbReference type="GeneTree" id="ENSGT00940000157300"/>
<feature type="transmembrane region" description="Helical" evidence="7">
    <location>
        <begin position="246"/>
        <end position="273"/>
    </location>
</feature>
<evidence type="ECO:0000256" key="1">
    <source>
        <dbReference type="ARBA" id="ARBA00004370"/>
    </source>
</evidence>
<feature type="transmembrane region" description="Helical" evidence="7">
    <location>
        <begin position="6"/>
        <end position="33"/>
    </location>
</feature>
<keyword evidence="6" id="KW-0393">Immunoglobulin domain</keyword>
<dbReference type="InterPro" id="IPR007110">
    <property type="entry name" value="Ig-like_dom"/>
</dbReference>
<keyword evidence="10" id="KW-1185">Reference proteome</keyword>
<evidence type="ECO:0000256" key="7">
    <source>
        <dbReference type="SAM" id="Phobius"/>
    </source>
</evidence>
<evidence type="ECO:0000256" key="3">
    <source>
        <dbReference type="ARBA" id="ARBA00023136"/>
    </source>
</evidence>
<dbReference type="Pfam" id="PF22705">
    <property type="entry name" value="C2-set_3"/>
    <property type="match status" value="1"/>
</dbReference>
<dbReference type="InterPro" id="IPR013783">
    <property type="entry name" value="Ig-like_fold"/>
</dbReference>
<evidence type="ECO:0000256" key="6">
    <source>
        <dbReference type="ARBA" id="ARBA00023319"/>
    </source>
</evidence>
<reference evidence="9" key="2">
    <citation type="submission" date="2025-08" db="UniProtKB">
        <authorList>
            <consortium name="Ensembl"/>
        </authorList>
    </citation>
    <scope>IDENTIFICATION</scope>
</reference>
<dbReference type="InterPro" id="IPR013106">
    <property type="entry name" value="Ig_V-set"/>
</dbReference>
<reference evidence="9" key="3">
    <citation type="submission" date="2025-09" db="UniProtKB">
        <authorList>
            <consortium name="Ensembl"/>
        </authorList>
    </citation>
    <scope>IDENTIFICATION</scope>
</reference>
<dbReference type="Pfam" id="PF07686">
    <property type="entry name" value="V-set"/>
    <property type="match status" value="1"/>
</dbReference>
<dbReference type="EMBL" id="AYCK01014737">
    <property type="status" value="NOT_ANNOTATED_CDS"/>
    <property type="molecule type" value="Genomic_DNA"/>
</dbReference>
<dbReference type="Proteomes" id="UP000028760">
    <property type="component" value="Unassembled WGS sequence"/>
</dbReference>
<dbReference type="eggNOG" id="ENOG502S286">
    <property type="taxonomic scope" value="Eukaryota"/>
</dbReference>
<dbReference type="GO" id="GO:0001817">
    <property type="term" value="P:regulation of cytokine production"/>
    <property type="evidence" value="ECO:0007669"/>
    <property type="project" value="TreeGrafter"/>
</dbReference>
<evidence type="ECO:0000256" key="5">
    <source>
        <dbReference type="ARBA" id="ARBA00023180"/>
    </source>
</evidence>